<comment type="similarity">
    <text evidence="7">Belongs to the binding-protein-dependent transport system permease family.</text>
</comment>
<comment type="caution">
    <text evidence="9">The sequence shown here is derived from an EMBL/GenBank/DDBJ whole genome shotgun (WGS) entry which is preliminary data.</text>
</comment>
<keyword evidence="4 7" id="KW-0812">Transmembrane</keyword>
<evidence type="ECO:0000256" key="7">
    <source>
        <dbReference type="RuleBase" id="RU363032"/>
    </source>
</evidence>
<dbReference type="InterPro" id="IPR035906">
    <property type="entry name" value="MetI-like_sf"/>
</dbReference>
<evidence type="ECO:0000256" key="5">
    <source>
        <dbReference type="ARBA" id="ARBA00022989"/>
    </source>
</evidence>
<protein>
    <submittedName>
        <fullName evidence="9">ABC transporter permease</fullName>
    </submittedName>
</protein>
<keyword evidence="3" id="KW-1003">Cell membrane</keyword>
<dbReference type="EMBL" id="BAAAGS010000025">
    <property type="protein sequence ID" value="GAA0535712.1"/>
    <property type="molecule type" value="Genomic_DNA"/>
</dbReference>
<feature type="transmembrane region" description="Helical" evidence="7">
    <location>
        <begin position="7"/>
        <end position="24"/>
    </location>
</feature>
<evidence type="ECO:0000256" key="1">
    <source>
        <dbReference type="ARBA" id="ARBA00004651"/>
    </source>
</evidence>
<dbReference type="InterPro" id="IPR000515">
    <property type="entry name" value="MetI-like"/>
</dbReference>
<evidence type="ECO:0000259" key="8">
    <source>
        <dbReference type="PROSITE" id="PS50928"/>
    </source>
</evidence>
<feature type="transmembrane region" description="Helical" evidence="7">
    <location>
        <begin position="227"/>
        <end position="248"/>
    </location>
</feature>
<dbReference type="PANTHER" id="PTHR30151:SF0">
    <property type="entry name" value="ABC TRANSPORTER PERMEASE PROTEIN MJ0413-RELATED"/>
    <property type="match status" value="1"/>
</dbReference>
<dbReference type="PROSITE" id="PS50928">
    <property type="entry name" value="ABC_TM1"/>
    <property type="match status" value="1"/>
</dbReference>
<comment type="subcellular location">
    <subcellularLocation>
        <location evidence="1 7">Cell membrane</location>
        <topology evidence="1 7">Multi-pass membrane protein</topology>
    </subcellularLocation>
</comment>
<keyword evidence="10" id="KW-1185">Reference proteome</keyword>
<feature type="transmembrane region" description="Helical" evidence="7">
    <location>
        <begin position="72"/>
        <end position="93"/>
    </location>
</feature>
<keyword evidence="6 7" id="KW-0472">Membrane</keyword>
<dbReference type="Gene3D" id="1.10.3720.10">
    <property type="entry name" value="MetI-like"/>
    <property type="match status" value="1"/>
</dbReference>
<sequence length="265" mass="28359">MSQVRGFLHRWVVFVGAVLVWELVTRLASSPFFPPPSEIVATAAVKWFSGPASSLFLSDVVFSDLLASIGRIAAGWLIAVVVGVGIGTALGRSRTAMDYFGPLFAFVRAIPPPVLVPVFMVLLGIGTSMQITVIVFGVVWPILLNTVDGVRSVDQVKVDTARSFRIPPVQWVFGVVLPAAMPKIFAGLRVSLSLALVLMVVSELVGSTNGIGYQLVNSQQQFDLPGMWTGIVLLGVLGYALNTVLLAVERKVLNWQPSQTAKVGG</sequence>
<dbReference type="Proteomes" id="UP001500729">
    <property type="component" value="Unassembled WGS sequence"/>
</dbReference>
<feature type="transmembrane region" description="Helical" evidence="7">
    <location>
        <begin position="192"/>
        <end position="215"/>
    </location>
</feature>
<evidence type="ECO:0000313" key="9">
    <source>
        <dbReference type="EMBL" id="GAA0535712.1"/>
    </source>
</evidence>
<proteinExistence type="inferred from homology"/>
<organism evidence="9 10">
    <name type="scientific">Saccharopolyspora erythraea</name>
    <name type="common">Streptomyces erythraeus</name>
    <dbReference type="NCBI Taxonomy" id="1836"/>
    <lineage>
        <taxon>Bacteria</taxon>
        <taxon>Bacillati</taxon>
        <taxon>Actinomycetota</taxon>
        <taxon>Actinomycetes</taxon>
        <taxon>Pseudonocardiales</taxon>
        <taxon>Pseudonocardiaceae</taxon>
        <taxon>Saccharopolyspora</taxon>
    </lineage>
</organism>
<name>A0ABN1D6X7_SACER</name>
<reference evidence="9 10" key="1">
    <citation type="journal article" date="2019" name="Int. J. Syst. Evol. Microbiol.">
        <title>The Global Catalogue of Microorganisms (GCM) 10K type strain sequencing project: providing services to taxonomists for standard genome sequencing and annotation.</title>
        <authorList>
            <consortium name="The Broad Institute Genomics Platform"/>
            <consortium name="The Broad Institute Genome Sequencing Center for Infectious Disease"/>
            <person name="Wu L."/>
            <person name="Ma J."/>
        </authorList>
    </citation>
    <scope>NUCLEOTIDE SEQUENCE [LARGE SCALE GENOMIC DNA]</scope>
    <source>
        <strain evidence="9 10">JCM 10303</strain>
    </source>
</reference>
<feature type="transmembrane region" description="Helical" evidence="7">
    <location>
        <begin position="114"/>
        <end position="143"/>
    </location>
</feature>
<evidence type="ECO:0000313" key="10">
    <source>
        <dbReference type="Proteomes" id="UP001500729"/>
    </source>
</evidence>
<keyword evidence="5 7" id="KW-1133">Transmembrane helix</keyword>
<accession>A0ABN1D6X7</accession>
<dbReference type="SUPFAM" id="SSF161098">
    <property type="entry name" value="MetI-like"/>
    <property type="match status" value="1"/>
</dbReference>
<dbReference type="RefSeq" id="WP_009945220.1">
    <property type="nucleotide sequence ID" value="NZ_BAAAGS010000025.1"/>
</dbReference>
<evidence type="ECO:0000256" key="6">
    <source>
        <dbReference type="ARBA" id="ARBA00023136"/>
    </source>
</evidence>
<dbReference type="CDD" id="cd06261">
    <property type="entry name" value="TM_PBP2"/>
    <property type="match status" value="1"/>
</dbReference>
<evidence type="ECO:0000256" key="2">
    <source>
        <dbReference type="ARBA" id="ARBA00022448"/>
    </source>
</evidence>
<evidence type="ECO:0000256" key="3">
    <source>
        <dbReference type="ARBA" id="ARBA00022475"/>
    </source>
</evidence>
<feature type="domain" description="ABC transmembrane type-1" evidence="8">
    <location>
        <begin position="65"/>
        <end position="249"/>
    </location>
</feature>
<evidence type="ECO:0000256" key="4">
    <source>
        <dbReference type="ARBA" id="ARBA00022692"/>
    </source>
</evidence>
<keyword evidence="2 7" id="KW-0813">Transport</keyword>
<dbReference type="PANTHER" id="PTHR30151">
    <property type="entry name" value="ALKANE SULFONATE ABC TRANSPORTER-RELATED, MEMBRANE SUBUNIT"/>
    <property type="match status" value="1"/>
</dbReference>
<dbReference type="Pfam" id="PF00528">
    <property type="entry name" value="BPD_transp_1"/>
    <property type="match status" value="1"/>
</dbReference>
<gene>
    <name evidence="9" type="ORF">GCM10009533_38570</name>
</gene>